<evidence type="ECO:0000313" key="1">
    <source>
        <dbReference type="EMBL" id="WXB02175.1"/>
    </source>
</evidence>
<sequence>MKALDDLKGRVAEMQSLEKECCLEKVQLDAEVALGLGDEERNRRMVALKEKVLELEGLRATIERDANELSARVLAAFRSTLN</sequence>
<accession>A0ABZ2KYW2</accession>
<reference evidence="1" key="1">
    <citation type="submission" date="2021-12" db="EMBL/GenBank/DDBJ databases">
        <title>Discovery of the Pendulisporaceae a myxobacterial family with distinct sporulation behavior and unique specialized metabolism.</title>
        <authorList>
            <person name="Garcia R."/>
            <person name="Popoff A."/>
            <person name="Bader C.D."/>
            <person name="Loehr J."/>
            <person name="Walesch S."/>
            <person name="Walt C."/>
            <person name="Boldt J."/>
            <person name="Bunk B."/>
            <person name="Haeckl F.J.F.P.J."/>
            <person name="Gunesch A.P."/>
            <person name="Birkelbach J."/>
            <person name="Nuebel U."/>
            <person name="Pietschmann T."/>
            <person name="Bach T."/>
            <person name="Mueller R."/>
        </authorList>
    </citation>
    <scope>NUCLEOTIDE SEQUENCE</scope>
    <source>
        <strain evidence="1">MSr11367</strain>
    </source>
</reference>
<keyword evidence="2" id="KW-1185">Reference proteome</keyword>
<gene>
    <name evidence="1" type="ORF">LVJ94_35325</name>
</gene>
<evidence type="ECO:0000313" key="2">
    <source>
        <dbReference type="Proteomes" id="UP001374803"/>
    </source>
</evidence>
<name>A0ABZ2KYW2_9BACT</name>
<dbReference type="RefSeq" id="WP_394831801.1">
    <property type="nucleotide sequence ID" value="NZ_CP089929.1"/>
</dbReference>
<dbReference type="Proteomes" id="UP001374803">
    <property type="component" value="Chromosome"/>
</dbReference>
<proteinExistence type="predicted"/>
<protein>
    <submittedName>
        <fullName evidence="1">Uncharacterized protein</fullName>
    </submittedName>
</protein>
<dbReference type="EMBL" id="CP089983">
    <property type="protein sequence ID" value="WXB02175.1"/>
    <property type="molecule type" value="Genomic_DNA"/>
</dbReference>
<organism evidence="1 2">
    <name type="scientific">Pendulispora rubella</name>
    <dbReference type="NCBI Taxonomy" id="2741070"/>
    <lineage>
        <taxon>Bacteria</taxon>
        <taxon>Pseudomonadati</taxon>
        <taxon>Myxococcota</taxon>
        <taxon>Myxococcia</taxon>
        <taxon>Myxococcales</taxon>
        <taxon>Sorangiineae</taxon>
        <taxon>Pendulisporaceae</taxon>
        <taxon>Pendulispora</taxon>
    </lineage>
</organism>